<proteinExistence type="predicted"/>
<accession>A0AAW3ZIW0</accession>
<evidence type="ECO:0000313" key="2">
    <source>
        <dbReference type="EMBL" id="MBD8524875.1"/>
    </source>
</evidence>
<dbReference type="Proteomes" id="UP000613768">
    <property type="component" value="Unassembled WGS sequence"/>
</dbReference>
<dbReference type="AlphaFoldDB" id="A0AAW3ZIW0"/>
<feature type="region of interest" description="Disordered" evidence="1">
    <location>
        <begin position="1"/>
        <end position="31"/>
    </location>
</feature>
<name>A0AAW3ZIW0_9GAMM</name>
<sequence>MPAFDRDSGQIPQRRAWSLAASSSQGRGQKRALLRPGLRPQRIRLQARSRRLHRRLASASIKRKIERSGTRNTVRCVRCAGSRRTVPIAFDGRPLMTLLNTLRLAPLALGLALASTAHAAAPELDVKGGSPVLRIGDQAPAYTVKVGYPDGRISQTELLAGESLAIAPDAGKALADGYYRIEMTPILGVTQRGDAANLLSADQEKSRPQGNTISTGFRVANGQLISAEAKEPMLAQAGKSDQDNGLMKDQVIIDDLIVDGSACIGTDCANGENFGFDTLRLKENNTRIKFDDTSNSGSFPFVDWQLTANESDNGGLNKFSIDDVTNAKIPFTIEANARSNSLYVKNSGRIGIGTNLPAVQVHQKDGNTPTYRLEQDGSSGFSAQTWDVAGNETNFFIRDVTNGSKLPFKIIPNAPNNALYVAASGNVGLSTASPASLLHLRGAGSVLPRITLENADATGDNWLFDVSDNHDFRISVNGTGVQEFLLDDAGNLTITGTLTTAMGNTCAAGCDRVFSEDYALEGIDEHASMMWQNRYLPAVGPTDENARSINITAKIGGMLNELEKAHIYIEQLHRRLNELEAKLNDK</sequence>
<organism evidence="2 3">
    <name type="scientific">Pseudomarimonas arenosa</name>
    <dbReference type="NCBI Taxonomy" id="2774145"/>
    <lineage>
        <taxon>Bacteria</taxon>
        <taxon>Pseudomonadati</taxon>
        <taxon>Pseudomonadota</taxon>
        <taxon>Gammaproteobacteria</taxon>
        <taxon>Lysobacterales</taxon>
        <taxon>Lysobacteraceae</taxon>
        <taxon>Pseudomarimonas</taxon>
    </lineage>
</organism>
<dbReference type="RefSeq" id="WP_192028226.1">
    <property type="nucleotide sequence ID" value="NZ_JACYTR010000005.1"/>
</dbReference>
<dbReference type="EMBL" id="JACYTR010000005">
    <property type="protein sequence ID" value="MBD8524875.1"/>
    <property type="molecule type" value="Genomic_DNA"/>
</dbReference>
<evidence type="ECO:0000313" key="3">
    <source>
        <dbReference type="Proteomes" id="UP000613768"/>
    </source>
</evidence>
<protein>
    <submittedName>
        <fullName evidence="2">Uncharacterized protein</fullName>
    </submittedName>
</protein>
<gene>
    <name evidence="2" type="ORF">IFO71_03880</name>
</gene>
<comment type="caution">
    <text evidence="2">The sequence shown here is derived from an EMBL/GenBank/DDBJ whole genome shotgun (WGS) entry which is preliminary data.</text>
</comment>
<evidence type="ECO:0000256" key="1">
    <source>
        <dbReference type="SAM" id="MobiDB-lite"/>
    </source>
</evidence>
<reference evidence="2 3" key="1">
    <citation type="submission" date="2020-09" db="EMBL/GenBank/DDBJ databases">
        <title>Pseudoxanthomonas sp. CAU 1598 isolated from sand of Yaerae Beach.</title>
        <authorList>
            <person name="Kim W."/>
        </authorList>
    </citation>
    <scope>NUCLEOTIDE SEQUENCE [LARGE SCALE GENOMIC DNA]</scope>
    <source>
        <strain evidence="2 3">CAU 1598</strain>
    </source>
</reference>
<keyword evidence="3" id="KW-1185">Reference proteome</keyword>